<protein>
    <recommendedName>
        <fullName evidence="4 14">Dolichyl-phosphate-mannose--protein mannosyltransferase</fullName>
        <ecNumber evidence="4 14">2.4.1.109</ecNumber>
    </recommendedName>
</protein>
<evidence type="ECO:0000256" key="12">
    <source>
        <dbReference type="ARBA" id="ARBA00045085"/>
    </source>
</evidence>
<evidence type="ECO:0000256" key="8">
    <source>
        <dbReference type="ARBA" id="ARBA00022737"/>
    </source>
</evidence>
<dbReference type="PANTHER" id="PTHR10050">
    <property type="entry name" value="DOLICHYL-PHOSPHATE-MANNOSE--PROTEIN MANNOSYLTRANSFERASE"/>
    <property type="match status" value="1"/>
</dbReference>
<keyword evidence="10 14" id="KW-1133">Transmembrane helix</keyword>
<accession>A0A899G2H4</accession>
<keyword evidence="11 14" id="KW-0472">Membrane</keyword>
<dbReference type="EMBL" id="CP054548">
    <property type="protein sequence ID" value="QSL67136.1"/>
    <property type="molecule type" value="Genomic_DNA"/>
</dbReference>
<feature type="transmembrane region" description="Helical" evidence="14">
    <location>
        <begin position="303"/>
        <end position="336"/>
    </location>
</feature>
<comment type="function">
    <text evidence="14">Transfers mannose from Dol-P-mannose to Ser or Thr residues on proteins.</text>
</comment>
<keyword evidence="9 14" id="KW-0256">Endoplasmic reticulum</keyword>
<dbReference type="GO" id="GO:0004169">
    <property type="term" value="F:dolichyl-phosphate-mannose-protein mannosyltransferase activity"/>
    <property type="evidence" value="ECO:0007669"/>
    <property type="project" value="UniProtKB-UniRule"/>
</dbReference>
<evidence type="ECO:0000256" key="2">
    <source>
        <dbReference type="ARBA" id="ARBA00004922"/>
    </source>
</evidence>
<evidence type="ECO:0000256" key="14">
    <source>
        <dbReference type="RuleBase" id="RU367007"/>
    </source>
</evidence>
<feature type="domain" description="MIR" evidence="15">
    <location>
        <begin position="539"/>
        <end position="597"/>
    </location>
</feature>
<comment type="catalytic activity">
    <reaction evidence="12 14">
        <text>a di-trans,poly-cis-dolichyl beta-D-mannosyl phosphate + L-threonyl-[protein] = 3-O-(alpha-D-mannosyl)-L-threonyl-[protein] + a di-trans,poly-cis-dolichyl phosphate + H(+)</text>
        <dbReference type="Rhea" id="RHEA:53396"/>
        <dbReference type="Rhea" id="RHEA-COMP:11060"/>
        <dbReference type="Rhea" id="RHEA-COMP:13547"/>
        <dbReference type="Rhea" id="RHEA-COMP:19498"/>
        <dbReference type="Rhea" id="RHEA-COMP:19501"/>
        <dbReference type="ChEBI" id="CHEBI:15378"/>
        <dbReference type="ChEBI" id="CHEBI:30013"/>
        <dbReference type="ChEBI" id="CHEBI:57683"/>
        <dbReference type="ChEBI" id="CHEBI:58211"/>
        <dbReference type="ChEBI" id="CHEBI:137323"/>
        <dbReference type="EC" id="2.4.1.109"/>
    </reaction>
</comment>
<evidence type="ECO:0000256" key="13">
    <source>
        <dbReference type="ARBA" id="ARBA00045102"/>
    </source>
</evidence>
<evidence type="ECO:0000256" key="1">
    <source>
        <dbReference type="ARBA" id="ARBA00004477"/>
    </source>
</evidence>
<feature type="transmembrane region" description="Helical" evidence="14">
    <location>
        <begin position="132"/>
        <end position="152"/>
    </location>
</feature>
<evidence type="ECO:0000313" key="16">
    <source>
        <dbReference type="EMBL" id="QSL67136.1"/>
    </source>
</evidence>
<dbReference type="Pfam" id="PF02815">
    <property type="entry name" value="MIR"/>
    <property type="match status" value="1"/>
</dbReference>
<dbReference type="Gene3D" id="2.80.10.50">
    <property type="match status" value="1"/>
</dbReference>
<dbReference type="Pfam" id="PF02366">
    <property type="entry name" value="PMT"/>
    <property type="match status" value="1"/>
</dbReference>
<proteinExistence type="inferred from homology"/>
<evidence type="ECO:0000256" key="10">
    <source>
        <dbReference type="ARBA" id="ARBA00022989"/>
    </source>
</evidence>
<dbReference type="AlphaFoldDB" id="A0A899G2H4"/>
<dbReference type="Pfam" id="PF16192">
    <property type="entry name" value="PMT_4TMC"/>
    <property type="match status" value="1"/>
</dbReference>
<comment type="similarity">
    <text evidence="3 14">Belongs to the glycosyltransferase 39 family.</text>
</comment>
<feature type="domain" description="MIR" evidence="15">
    <location>
        <begin position="410"/>
        <end position="464"/>
    </location>
</feature>
<feature type="transmembrane region" description="Helical" evidence="14">
    <location>
        <begin position="356"/>
        <end position="378"/>
    </location>
</feature>
<evidence type="ECO:0000256" key="7">
    <source>
        <dbReference type="ARBA" id="ARBA00022692"/>
    </source>
</evidence>
<keyword evidence="7 14" id="KW-0812">Transmembrane</keyword>
<keyword evidence="6 14" id="KW-0808">Transferase</keyword>
<feature type="domain" description="MIR" evidence="15">
    <location>
        <begin position="476"/>
        <end position="532"/>
    </location>
</feature>
<dbReference type="OrthoDB" id="292747at2759"/>
<sequence>MHLLEMRCVLVSIRRIQRSFSFLFKFFKLCLFRQDYSDFEKYSKMMYCHQELVPLEGDFQSLKCIFKNSGGRRAIMSTYSTGVFKESLRKRRGNSDLDTSSQDVCQKVLDKEGDKKELSSGGQCCSRDIMKYLKFLIIPVILYILAMFTRLYNIRGSNRVVWDEAHFGKFSSYYIKRQFYFDVHPPLGKTLIGLSAYFSGHNGTFEFSSGETYPEALDYGFMRSFCAIIGALCVPLAYFTAIELNYSFYASLLVGLMVLFDNSLTTISRFILLDSILLFLSLTTVFSLSKFHSYRYRPFSYRWFKWLFLTGISIGCVCSVKWLGVLVALLCGIYTIDDLWVKFGDLKMTKKTYLNHWIARIVALIFVPFLVYALTFFFHFKILNHSGTGDAHMSSLFQANLIGSDINKSPVYIAYGSKVTIKNMGYSGGLLHSHVQTFPTGSNQQQVTCYHHRDGNNYWFIHPSHKSKPASNEDPLIFLRNNNILRLIHNSTGCNLHSHDIPAPITKAHNEVSCYGNLTLGDNNDHWVIEVVKDPNPQDTRIKTIKTSFRLRHIVHNCYLRAENVHLPHWGFKQVEVTCDKTNNPKDYYTHWNIENHWNDRLPSAMMNTNNALILDKGKKDDLISYPWQWPTAISGIRMCSWDDNVPKFYLLGNPAVYWISSVSILLFFVLILFYTIRWKRHYIDFTPEKFDHFHYVGLYSLLGWVLHYFPFFIIKRVLYLHHYFPALLFAILTTGFIFDHLTRSLPIHLQRIIFSIAYISVILTFIYFRDITFGMKGPSKQWAYLQWLPTWKISN</sequence>
<evidence type="ECO:0000256" key="6">
    <source>
        <dbReference type="ARBA" id="ARBA00022679"/>
    </source>
</evidence>
<dbReference type="InterPro" id="IPR016093">
    <property type="entry name" value="MIR_motif"/>
</dbReference>
<comment type="subcellular location">
    <subcellularLocation>
        <location evidence="1 14">Endoplasmic reticulum membrane</location>
        <topology evidence="1 14">Multi-pass membrane protein</topology>
    </subcellularLocation>
</comment>
<dbReference type="InterPro" id="IPR003342">
    <property type="entry name" value="ArnT-like_N"/>
</dbReference>
<dbReference type="InterPro" id="IPR032421">
    <property type="entry name" value="PMT_4TMC"/>
</dbReference>
<feature type="transmembrane region" description="Helical" evidence="14">
    <location>
        <begin position="656"/>
        <end position="677"/>
    </location>
</feature>
<dbReference type="EC" id="2.4.1.109" evidence="4 14"/>
<dbReference type="Proteomes" id="UP000663699">
    <property type="component" value="Chromosome 17"/>
</dbReference>
<name>A0A899G2H4_9ASCO</name>
<dbReference type="CDD" id="cd23284">
    <property type="entry name" value="beta-trefoil_MIR_PMT2-like"/>
    <property type="match status" value="1"/>
</dbReference>
<evidence type="ECO:0000256" key="9">
    <source>
        <dbReference type="ARBA" id="ARBA00022824"/>
    </source>
</evidence>
<gene>
    <name evidence="16" type="ORF">MERGE_001525</name>
</gene>
<keyword evidence="17" id="KW-1185">Reference proteome</keyword>
<feature type="transmembrane region" description="Helical" evidence="14">
    <location>
        <begin position="270"/>
        <end position="291"/>
    </location>
</feature>
<reference evidence="16" key="1">
    <citation type="submission" date="2020-06" db="EMBL/GenBank/DDBJ databases">
        <title>Genomes of multiple members of Pneumocystis genus reveal paths to human pathogen Pneumocystis jirovecii.</title>
        <authorList>
            <person name="Cisse O.H."/>
            <person name="Ma L."/>
            <person name="Dekker J."/>
            <person name="Khil P."/>
            <person name="Jo J."/>
            <person name="Brenchley J."/>
            <person name="Blair R."/>
            <person name="Pahar B."/>
            <person name="Chabe M."/>
            <person name="Van Rompay K.A."/>
            <person name="Keesler R."/>
            <person name="Sukura A."/>
            <person name="Hirsch V."/>
            <person name="Kutty G."/>
            <person name="Liu Y."/>
            <person name="Peng L."/>
            <person name="Chen J."/>
            <person name="Song J."/>
            <person name="Weissenbacher-Lang C."/>
            <person name="Xu J."/>
            <person name="Upham N.S."/>
            <person name="Stajich J.E."/>
            <person name="Cuomo C.A."/>
            <person name="Cushion M.T."/>
            <person name="Kovacs J.A."/>
        </authorList>
    </citation>
    <scope>NUCLEOTIDE SEQUENCE</scope>
    <source>
        <strain evidence="16">2A</strain>
    </source>
</reference>
<dbReference type="UniPathway" id="UPA00378"/>
<feature type="transmembrane region" description="Helical" evidence="14">
    <location>
        <begin position="724"/>
        <end position="742"/>
    </location>
</feature>
<dbReference type="PANTHER" id="PTHR10050:SF46">
    <property type="entry name" value="PROTEIN O-MANNOSYL-TRANSFERASE 2"/>
    <property type="match status" value="1"/>
</dbReference>
<feature type="transmembrane region" description="Helical" evidence="14">
    <location>
        <begin position="697"/>
        <end position="715"/>
    </location>
</feature>
<dbReference type="InterPro" id="IPR036300">
    <property type="entry name" value="MIR_dom_sf"/>
</dbReference>
<evidence type="ECO:0000256" key="4">
    <source>
        <dbReference type="ARBA" id="ARBA00012839"/>
    </source>
</evidence>
<organism evidence="16 17">
    <name type="scientific">Pneumocystis wakefieldiae</name>
    <dbReference type="NCBI Taxonomy" id="38082"/>
    <lineage>
        <taxon>Eukaryota</taxon>
        <taxon>Fungi</taxon>
        <taxon>Dikarya</taxon>
        <taxon>Ascomycota</taxon>
        <taxon>Taphrinomycotina</taxon>
        <taxon>Pneumocystomycetes</taxon>
        <taxon>Pneumocystaceae</taxon>
        <taxon>Pneumocystis</taxon>
    </lineage>
</organism>
<keyword evidence="5 14" id="KW-0328">Glycosyltransferase</keyword>
<dbReference type="GO" id="GO:0005789">
    <property type="term" value="C:endoplasmic reticulum membrane"/>
    <property type="evidence" value="ECO:0007669"/>
    <property type="project" value="UniProtKB-SubCell"/>
</dbReference>
<evidence type="ECO:0000256" key="5">
    <source>
        <dbReference type="ARBA" id="ARBA00022676"/>
    </source>
</evidence>
<evidence type="ECO:0000313" key="17">
    <source>
        <dbReference type="Proteomes" id="UP000663699"/>
    </source>
</evidence>
<dbReference type="SMART" id="SM00472">
    <property type="entry name" value="MIR"/>
    <property type="match status" value="3"/>
</dbReference>
<dbReference type="FunFam" id="2.80.10.50:FF:000012">
    <property type="entry name" value="Protein O-mannosyl-transferase 1"/>
    <property type="match status" value="1"/>
</dbReference>
<dbReference type="PROSITE" id="PS50919">
    <property type="entry name" value="MIR"/>
    <property type="match status" value="3"/>
</dbReference>
<keyword evidence="8" id="KW-0677">Repeat</keyword>
<dbReference type="InterPro" id="IPR027005">
    <property type="entry name" value="PMT-like"/>
</dbReference>
<evidence type="ECO:0000256" key="3">
    <source>
        <dbReference type="ARBA" id="ARBA00007222"/>
    </source>
</evidence>
<feature type="transmembrane region" description="Helical" evidence="14">
    <location>
        <begin position="748"/>
        <end position="769"/>
    </location>
</feature>
<evidence type="ECO:0000259" key="15">
    <source>
        <dbReference type="PROSITE" id="PS50919"/>
    </source>
</evidence>
<comment type="catalytic activity">
    <reaction evidence="13 14">
        <text>a di-trans,poly-cis-dolichyl beta-D-mannosyl phosphate + L-seryl-[protein] = 3-O-(alpha-D-mannosyl)-L-seryl-[protein] + a di-trans,poly-cis-dolichyl phosphate + H(+)</text>
        <dbReference type="Rhea" id="RHEA:17377"/>
        <dbReference type="Rhea" id="RHEA-COMP:9863"/>
        <dbReference type="Rhea" id="RHEA-COMP:13546"/>
        <dbReference type="Rhea" id="RHEA-COMP:19498"/>
        <dbReference type="Rhea" id="RHEA-COMP:19501"/>
        <dbReference type="ChEBI" id="CHEBI:15378"/>
        <dbReference type="ChEBI" id="CHEBI:29999"/>
        <dbReference type="ChEBI" id="CHEBI:57683"/>
        <dbReference type="ChEBI" id="CHEBI:58211"/>
        <dbReference type="ChEBI" id="CHEBI:137321"/>
        <dbReference type="EC" id="2.4.1.109"/>
    </reaction>
</comment>
<feature type="transmembrane region" description="Helical" evidence="14">
    <location>
        <begin position="221"/>
        <end position="239"/>
    </location>
</feature>
<comment type="pathway">
    <text evidence="2 14">Protein modification; protein glycosylation.</text>
</comment>
<evidence type="ECO:0000256" key="11">
    <source>
        <dbReference type="ARBA" id="ARBA00023136"/>
    </source>
</evidence>
<dbReference type="SUPFAM" id="SSF82109">
    <property type="entry name" value="MIR domain"/>
    <property type="match status" value="1"/>
</dbReference>